<dbReference type="InterPro" id="IPR001851">
    <property type="entry name" value="ABC_transp_permease"/>
</dbReference>
<organism evidence="7">
    <name type="scientific">marine metagenome</name>
    <dbReference type="NCBI Taxonomy" id="408172"/>
    <lineage>
        <taxon>unclassified sequences</taxon>
        <taxon>metagenomes</taxon>
        <taxon>ecological metagenomes</taxon>
    </lineage>
</organism>
<evidence type="ECO:0000256" key="5">
    <source>
        <dbReference type="ARBA" id="ARBA00023136"/>
    </source>
</evidence>
<dbReference type="AlphaFoldDB" id="A0A382ERF9"/>
<feature type="transmembrane region" description="Helical" evidence="6">
    <location>
        <begin position="54"/>
        <end position="77"/>
    </location>
</feature>
<feature type="transmembrane region" description="Helical" evidence="6">
    <location>
        <begin position="283"/>
        <end position="309"/>
    </location>
</feature>
<evidence type="ECO:0008006" key="8">
    <source>
        <dbReference type="Google" id="ProtNLM"/>
    </source>
</evidence>
<dbReference type="PANTHER" id="PTHR30482">
    <property type="entry name" value="HIGH-AFFINITY BRANCHED-CHAIN AMINO ACID TRANSPORT SYSTEM PERMEASE"/>
    <property type="match status" value="1"/>
</dbReference>
<comment type="subcellular location">
    <subcellularLocation>
        <location evidence="1">Cell membrane</location>
        <topology evidence="1">Multi-pass membrane protein</topology>
    </subcellularLocation>
</comment>
<dbReference type="EMBL" id="UINC01045612">
    <property type="protein sequence ID" value="SVB52581.1"/>
    <property type="molecule type" value="Genomic_DNA"/>
</dbReference>
<evidence type="ECO:0000256" key="4">
    <source>
        <dbReference type="ARBA" id="ARBA00022989"/>
    </source>
</evidence>
<dbReference type="InterPro" id="IPR043428">
    <property type="entry name" value="LivM-like"/>
</dbReference>
<feature type="transmembrane region" description="Helical" evidence="6">
    <location>
        <begin position="84"/>
        <end position="104"/>
    </location>
</feature>
<feature type="transmembrane region" description="Helical" evidence="6">
    <location>
        <begin position="139"/>
        <end position="155"/>
    </location>
</feature>
<keyword evidence="3 6" id="KW-0812">Transmembrane</keyword>
<keyword evidence="5 6" id="KW-0472">Membrane</keyword>
<evidence type="ECO:0000256" key="3">
    <source>
        <dbReference type="ARBA" id="ARBA00022692"/>
    </source>
</evidence>
<feature type="transmembrane region" description="Helical" evidence="6">
    <location>
        <begin position="344"/>
        <end position="366"/>
    </location>
</feature>
<keyword evidence="4 6" id="KW-1133">Transmembrane helix</keyword>
<sequence length="379" mass="41149">MANPSKELKVRYQQDLMLWRTPALRVGLLSLTVLYIFSPIIWESFPVTKFLDDIGLTMTTLNYAGVFAVGAIGLNLLTGYTGQVSLGHSVFVGAGAYFTAYAGSTWDLPFIVWLPGSLLVGFLIGFIVGPLALRLRGNYLVVVTLGLVFLGDHIFRNWKSVTGGSTGVSVTGVSLKIGPIDFRNFEVFGHEFEKSQSFFWLIWGFVALVALLVKNIVRTRPGRALQAVRDRDIAAEIIGVDLLRYKTMAFAISSSIAALAGALFGVLQSFISPIDFGLLVAIQYIAIIILGGMGTIHGSIIGALVLGSLPRLVENISRDYDLPGVSGDQGGIGGMLSISSLNHIIYGILIAAFLLLEPRGIAGIWMRVKTYFKTWPFSY</sequence>
<evidence type="ECO:0000256" key="1">
    <source>
        <dbReference type="ARBA" id="ARBA00004651"/>
    </source>
</evidence>
<evidence type="ECO:0000313" key="7">
    <source>
        <dbReference type="EMBL" id="SVB52581.1"/>
    </source>
</evidence>
<feature type="transmembrane region" description="Helical" evidence="6">
    <location>
        <begin position="21"/>
        <end position="42"/>
    </location>
</feature>
<feature type="transmembrane region" description="Helical" evidence="6">
    <location>
        <begin position="248"/>
        <end position="271"/>
    </location>
</feature>
<gene>
    <name evidence="7" type="ORF">METZ01_LOCUS205435</name>
</gene>
<keyword evidence="2" id="KW-1003">Cell membrane</keyword>
<dbReference type="GO" id="GO:0015658">
    <property type="term" value="F:branched-chain amino acid transmembrane transporter activity"/>
    <property type="evidence" value="ECO:0007669"/>
    <property type="project" value="InterPro"/>
</dbReference>
<accession>A0A382ERF9</accession>
<dbReference type="GO" id="GO:0005886">
    <property type="term" value="C:plasma membrane"/>
    <property type="evidence" value="ECO:0007669"/>
    <property type="project" value="UniProtKB-SubCell"/>
</dbReference>
<reference evidence="7" key="1">
    <citation type="submission" date="2018-05" db="EMBL/GenBank/DDBJ databases">
        <authorList>
            <person name="Lanie J.A."/>
            <person name="Ng W.-L."/>
            <person name="Kazmierczak K.M."/>
            <person name="Andrzejewski T.M."/>
            <person name="Davidsen T.M."/>
            <person name="Wayne K.J."/>
            <person name="Tettelin H."/>
            <person name="Glass J.I."/>
            <person name="Rusch D."/>
            <person name="Podicherti R."/>
            <person name="Tsui H.-C.T."/>
            <person name="Winkler M.E."/>
        </authorList>
    </citation>
    <scope>NUCLEOTIDE SEQUENCE</scope>
</reference>
<dbReference type="Pfam" id="PF02653">
    <property type="entry name" value="BPD_transp_2"/>
    <property type="match status" value="1"/>
</dbReference>
<evidence type="ECO:0000256" key="6">
    <source>
        <dbReference type="SAM" id="Phobius"/>
    </source>
</evidence>
<dbReference type="PANTHER" id="PTHR30482:SF5">
    <property type="entry name" value="ABC TRANSPORTER PERMEASE PROTEIN"/>
    <property type="match status" value="1"/>
</dbReference>
<protein>
    <recommendedName>
        <fullName evidence="8">Branched-chain amino acid ABC transporter permease</fullName>
    </recommendedName>
</protein>
<evidence type="ECO:0000256" key="2">
    <source>
        <dbReference type="ARBA" id="ARBA00022475"/>
    </source>
</evidence>
<dbReference type="CDD" id="cd06581">
    <property type="entry name" value="TM_PBP1_LivM_like"/>
    <property type="match status" value="1"/>
</dbReference>
<feature type="transmembrane region" description="Helical" evidence="6">
    <location>
        <begin position="198"/>
        <end position="217"/>
    </location>
</feature>
<feature type="transmembrane region" description="Helical" evidence="6">
    <location>
        <begin position="110"/>
        <end position="132"/>
    </location>
</feature>
<proteinExistence type="predicted"/>
<name>A0A382ERF9_9ZZZZ</name>